<sequence>MKIAVISDIHGNCFALDQVLADIREQGIEQVVCLGDAIQGGAQPTQTVARLRELACPIVMGNADAWLLAGLETSQNEQVSPQQLAVREWQLAQLSTEDRVFIQSFQPTIEMPLEAGKKLLCFHGSPHSFDDIILPNTPEDTVEQLLNGFNATLYTGGHTHTQQIRRLGAIWYFNPGSVGFAYNWRQTQERFHADPWSDYATLESQGERFGVTFRHVPFDVDEYIRIIHDSGKPYATESITSYQT</sequence>
<gene>
    <name evidence="3" type="ORF">KSX_48450</name>
</gene>
<dbReference type="InterPro" id="IPR024654">
    <property type="entry name" value="Calcineurin-like_PHP_lpxH"/>
</dbReference>
<dbReference type="InterPro" id="IPR029052">
    <property type="entry name" value="Metallo-depent_PP-like"/>
</dbReference>
<organism evidence="3 4">
    <name type="scientific">Ktedonospora formicarum</name>
    <dbReference type="NCBI Taxonomy" id="2778364"/>
    <lineage>
        <taxon>Bacteria</taxon>
        <taxon>Bacillati</taxon>
        <taxon>Chloroflexota</taxon>
        <taxon>Ktedonobacteria</taxon>
        <taxon>Ktedonobacterales</taxon>
        <taxon>Ktedonobacteraceae</taxon>
        <taxon>Ktedonospora</taxon>
    </lineage>
</organism>
<dbReference type="PANTHER" id="PTHR42850">
    <property type="entry name" value="METALLOPHOSPHOESTERASE"/>
    <property type="match status" value="1"/>
</dbReference>
<evidence type="ECO:0000256" key="1">
    <source>
        <dbReference type="ARBA" id="ARBA00008950"/>
    </source>
</evidence>
<protein>
    <recommendedName>
        <fullName evidence="2">Calcineurin-like phosphoesterase domain-containing protein</fullName>
    </recommendedName>
</protein>
<dbReference type="PIRSF" id="PIRSF000883">
    <property type="entry name" value="Pesterase_MJ0912"/>
    <property type="match status" value="1"/>
</dbReference>
<dbReference type="InterPro" id="IPR050126">
    <property type="entry name" value="Ap4A_hydrolase"/>
</dbReference>
<dbReference type="CDD" id="cd00838">
    <property type="entry name" value="MPP_superfamily"/>
    <property type="match status" value="1"/>
</dbReference>
<evidence type="ECO:0000313" key="4">
    <source>
        <dbReference type="Proteomes" id="UP000612362"/>
    </source>
</evidence>
<keyword evidence="4" id="KW-1185">Reference proteome</keyword>
<dbReference type="EMBL" id="BNJF01000002">
    <property type="protein sequence ID" value="GHO46682.1"/>
    <property type="molecule type" value="Genomic_DNA"/>
</dbReference>
<evidence type="ECO:0000313" key="3">
    <source>
        <dbReference type="EMBL" id="GHO46682.1"/>
    </source>
</evidence>
<dbReference type="InterPro" id="IPR011152">
    <property type="entry name" value="Pesterase_MJ0912"/>
</dbReference>
<dbReference type="Proteomes" id="UP000612362">
    <property type="component" value="Unassembled WGS sequence"/>
</dbReference>
<comment type="caution">
    <text evidence="3">The sequence shown here is derived from an EMBL/GenBank/DDBJ whole genome shotgun (WGS) entry which is preliminary data.</text>
</comment>
<name>A0A8J3HYR6_9CHLR</name>
<dbReference type="Gene3D" id="3.60.21.10">
    <property type="match status" value="1"/>
</dbReference>
<dbReference type="RefSeq" id="WP_220196047.1">
    <property type="nucleotide sequence ID" value="NZ_BNJF01000002.1"/>
</dbReference>
<comment type="similarity">
    <text evidence="1">Belongs to the metallophosphoesterase superfamily. YfcE family.</text>
</comment>
<dbReference type="GO" id="GO:0005737">
    <property type="term" value="C:cytoplasm"/>
    <property type="evidence" value="ECO:0007669"/>
    <property type="project" value="TreeGrafter"/>
</dbReference>
<accession>A0A8J3HYR6</accession>
<reference evidence="3" key="1">
    <citation type="submission" date="2020-10" db="EMBL/GenBank/DDBJ databases">
        <title>Taxonomic study of unclassified bacteria belonging to the class Ktedonobacteria.</title>
        <authorList>
            <person name="Yabe S."/>
            <person name="Wang C.M."/>
            <person name="Zheng Y."/>
            <person name="Sakai Y."/>
            <person name="Cavaletti L."/>
            <person name="Monciardini P."/>
            <person name="Donadio S."/>
        </authorList>
    </citation>
    <scope>NUCLEOTIDE SEQUENCE</scope>
    <source>
        <strain evidence="3">SOSP1-1</strain>
    </source>
</reference>
<dbReference type="PANTHER" id="PTHR42850:SF2">
    <property type="entry name" value="BLL5683 PROTEIN"/>
    <property type="match status" value="1"/>
</dbReference>
<dbReference type="SUPFAM" id="SSF56300">
    <property type="entry name" value="Metallo-dependent phosphatases"/>
    <property type="match status" value="1"/>
</dbReference>
<feature type="domain" description="Calcineurin-like phosphoesterase" evidence="2">
    <location>
        <begin position="1"/>
        <end position="181"/>
    </location>
</feature>
<dbReference type="AlphaFoldDB" id="A0A8J3HYR6"/>
<dbReference type="GO" id="GO:0016791">
    <property type="term" value="F:phosphatase activity"/>
    <property type="evidence" value="ECO:0007669"/>
    <property type="project" value="TreeGrafter"/>
</dbReference>
<dbReference type="Pfam" id="PF12850">
    <property type="entry name" value="Metallophos_2"/>
    <property type="match status" value="1"/>
</dbReference>
<evidence type="ECO:0000259" key="2">
    <source>
        <dbReference type="Pfam" id="PF12850"/>
    </source>
</evidence>
<proteinExistence type="inferred from homology"/>